<comment type="caution">
    <text evidence="1">The sequence shown here is derived from an EMBL/GenBank/DDBJ whole genome shotgun (WGS) entry which is preliminary data.</text>
</comment>
<dbReference type="EMBL" id="JAEUAO010000001">
    <property type="protein sequence ID" value="MBW9062364.1"/>
    <property type="molecule type" value="Genomic_DNA"/>
</dbReference>
<proteinExistence type="predicted"/>
<gene>
    <name evidence="1" type="ORF">JNB71_03435</name>
</gene>
<evidence type="ECO:0000313" key="2">
    <source>
        <dbReference type="Proteomes" id="UP000757604"/>
    </source>
</evidence>
<keyword evidence="2" id="KW-1185">Reference proteome</keyword>
<dbReference type="Proteomes" id="UP000757604">
    <property type="component" value="Unassembled WGS sequence"/>
</dbReference>
<protein>
    <submittedName>
        <fullName evidence="1">Uncharacterized protein</fullName>
    </submittedName>
</protein>
<organism evidence="1 2">
    <name type="scientific">Rhizobium herbae</name>
    <dbReference type="NCBI Taxonomy" id="508661"/>
    <lineage>
        <taxon>Bacteria</taxon>
        <taxon>Pseudomonadati</taxon>
        <taxon>Pseudomonadota</taxon>
        <taxon>Alphaproteobacteria</taxon>
        <taxon>Hyphomicrobiales</taxon>
        <taxon>Rhizobiaceae</taxon>
        <taxon>Rhizobium/Agrobacterium group</taxon>
        <taxon>Rhizobium</taxon>
    </lineage>
</organism>
<sequence length="108" mass="11759">MTIDFSKVVTAEQRAAEALAAAMAEYSGAIQAHLEAKAHERNYDSIQSAVSYRDDPNPQFAAEAEALFAWRSAVWTYATAELGRVTAGERTQPTVAELIAELPAFAWP</sequence>
<evidence type="ECO:0000313" key="1">
    <source>
        <dbReference type="EMBL" id="MBW9062364.1"/>
    </source>
</evidence>
<accession>A0ABS7H553</accession>
<name>A0ABS7H553_9HYPH</name>
<dbReference type="RefSeq" id="WP_220370421.1">
    <property type="nucleotide sequence ID" value="NZ_JAEUAO010000001.1"/>
</dbReference>
<reference evidence="1 2" key="1">
    <citation type="journal article" date="2021" name="MBio">
        <title>Poor Competitiveness of Bradyrhizobium in Pigeon Pea Root Colonization in Indian Soils.</title>
        <authorList>
            <person name="Chalasani D."/>
            <person name="Basu A."/>
            <person name="Pullabhotla S.V.S.R.N."/>
            <person name="Jorrin B."/>
            <person name="Neal A.L."/>
            <person name="Poole P.S."/>
            <person name="Podile A.R."/>
            <person name="Tkacz A."/>
        </authorList>
    </citation>
    <scope>NUCLEOTIDE SEQUENCE [LARGE SCALE GENOMIC DNA]</scope>
    <source>
        <strain evidence="1 2">HU44</strain>
    </source>
</reference>